<keyword evidence="3" id="KW-1185">Reference proteome</keyword>
<dbReference type="GO" id="GO:0061608">
    <property type="term" value="F:nuclear import signal receptor activity"/>
    <property type="evidence" value="ECO:0000318"/>
    <property type="project" value="GO_Central"/>
</dbReference>
<dbReference type="Proteomes" id="UP000001542">
    <property type="component" value="Unassembled WGS sequence"/>
</dbReference>
<dbReference type="AlphaFoldDB" id="A2DXG5"/>
<dbReference type="VEuPathDB" id="TrichDB:TVAG_380270"/>
<protein>
    <recommendedName>
        <fullName evidence="4">Importin N-terminal domain-containing protein</fullName>
    </recommendedName>
</protein>
<dbReference type="SUPFAM" id="SSF48371">
    <property type="entry name" value="ARM repeat"/>
    <property type="match status" value="1"/>
</dbReference>
<dbReference type="InParanoid" id="A2DXG5"/>
<evidence type="ECO:0008006" key="4">
    <source>
        <dbReference type="Google" id="ProtNLM"/>
    </source>
</evidence>
<accession>A2DXG5</accession>
<evidence type="ECO:0000256" key="1">
    <source>
        <dbReference type="SAM" id="Coils"/>
    </source>
</evidence>
<dbReference type="InterPro" id="IPR016024">
    <property type="entry name" value="ARM-type_fold"/>
</dbReference>
<dbReference type="GO" id="GO:0005634">
    <property type="term" value="C:nucleus"/>
    <property type="evidence" value="ECO:0000318"/>
    <property type="project" value="GO_Central"/>
</dbReference>
<proteinExistence type="predicted"/>
<dbReference type="InterPro" id="IPR011989">
    <property type="entry name" value="ARM-like"/>
</dbReference>
<keyword evidence="1" id="KW-0175">Coiled coil</keyword>
<reference evidence="2" key="2">
    <citation type="journal article" date="2007" name="Science">
        <title>Draft genome sequence of the sexually transmitted pathogen Trichomonas vaginalis.</title>
        <authorList>
            <person name="Carlton J.M."/>
            <person name="Hirt R.P."/>
            <person name="Silva J.C."/>
            <person name="Delcher A.L."/>
            <person name="Schatz M."/>
            <person name="Zhao Q."/>
            <person name="Wortman J.R."/>
            <person name="Bidwell S.L."/>
            <person name="Alsmark U.C.M."/>
            <person name="Besteiro S."/>
            <person name="Sicheritz-Ponten T."/>
            <person name="Noel C.J."/>
            <person name="Dacks J.B."/>
            <person name="Foster P.G."/>
            <person name="Simillion C."/>
            <person name="Van de Peer Y."/>
            <person name="Miranda-Saavedra D."/>
            <person name="Barton G.J."/>
            <person name="Westrop G.D."/>
            <person name="Mueller S."/>
            <person name="Dessi D."/>
            <person name="Fiori P.L."/>
            <person name="Ren Q."/>
            <person name="Paulsen I."/>
            <person name="Zhang H."/>
            <person name="Bastida-Corcuera F.D."/>
            <person name="Simoes-Barbosa A."/>
            <person name="Brown M.T."/>
            <person name="Hayes R.D."/>
            <person name="Mukherjee M."/>
            <person name="Okumura C.Y."/>
            <person name="Schneider R."/>
            <person name="Smith A.J."/>
            <person name="Vanacova S."/>
            <person name="Villalvazo M."/>
            <person name="Haas B.J."/>
            <person name="Pertea M."/>
            <person name="Feldblyum T.V."/>
            <person name="Utterback T.R."/>
            <person name="Shu C.L."/>
            <person name="Osoegawa K."/>
            <person name="de Jong P.J."/>
            <person name="Hrdy I."/>
            <person name="Horvathova L."/>
            <person name="Zubacova Z."/>
            <person name="Dolezal P."/>
            <person name="Malik S.B."/>
            <person name="Logsdon J.M. Jr."/>
            <person name="Henze K."/>
            <person name="Gupta A."/>
            <person name="Wang C.C."/>
            <person name="Dunne R.L."/>
            <person name="Upcroft J.A."/>
            <person name="Upcroft P."/>
            <person name="White O."/>
            <person name="Salzberg S.L."/>
            <person name="Tang P."/>
            <person name="Chiu C.-H."/>
            <person name="Lee Y.-S."/>
            <person name="Embley T.M."/>
            <person name="Coombs G.H."/>
            <person name="Mottram J.C."/>
            <person name="Tachezy J."/>
            <person name="Fraser-Liggett C.M."/>
            <person name="Johnson P.J."/>
        </authorList>
    </citation>
    <scope>NUCLEOTIDE SEQUENCE [LARGE SCALE GENOMIC DNA]</scope>
    <source>
        <strain evidence="2">G3</strain>
    </source>
</reference>
<dbReference type="GO" id="GO:0005737">
    <property type="term" value="C:cytoplasm"/>
    <property type="evidence" value="ECO:0000318"/>
    <property type="project" value="GO_Central"/>
</dbReference>
<evidence type="ECO:0000313" key="3">
    <source>
        <dbReference type="Proteomes" id="UP000001542"/>
    </source>
</evidence>
<gene>
    <name evidence="2" type="ORF">TVAG_380270</name>
</gene>
<sequence length="825" mass="94002">MTQLLLEAIWSLTDKDRVEEADKYIKELIDTDKIGYIANLVEILNSDDQNASVKRNTLLLLYKMYPEDIAQQNGEFDESDMIPQEITSKIIEITFALLGNPDESLRNNAIHLYARAVSYYINLHDIEPFHALIQTLMELPDANLATTYTSALCEILISYYPEEAETHHLFRLVFVMFNTQDIQMHFNAIKIVNSMVENISDFFEPADEDAAEENQQIVIGIASALLQYSQPGDLQCEAFKCWDKIGKQAPIILAENEPILIEHALGAMENSEDRNLLFAACALIKRIAKIEIEDETEQLNGIEQNIQNVLTMLMDVCSSVDDPSCETNETWEPYIAAYEAMKTVCKLTADTIAEGMSENFSEILNSNSITFSERDCWLRLLECVIVNTTNKEYVKQYFQPLISLASDESPCIRFRALKCIRKGLEFISEINRNDEYLIELSKEVENLANILDDDGHIASEVCFILSLFTKVTNYERTSDILQLLTEKAVSVHQHFAKEPFDAIERIVTEADEAQVLNFFPNICGYLESALNQENFGWLVHDLGELVQAYAFRFKEQISPVVDHLCNLFLQVCNSNSEYLPEVLLPFTSLCAANHEIFGKYLPNALEIFENIVKESSFYQAQSSEHSAFYCVVTGFSIILLENYPIENIQNWLEILATSLSVENNLVENMCAAVLCIDSIAIKYSEMYSNFAKTVLGYIRTYCQELSLKYGSDGNDSEGQNLAKCISQILLTTYKIIGPENIDQENLEMTGELFLYFCEQESITSDFMYNVLSLMEFIGQNFHDFMAELISNNPDLQVKLENAKEYYDNCEKLVASISTMFADLFE</sequence>
<dbReference type="FunFam" id="1.25.10.10:FF:001320">
    <property type="entry name" value="Uncharacterized protein"/>
    <property type="match status" value="1"/>
</dbReference>
<reference evidence="2" key="1">
    <citation type="submission" date="2006-10" db="EMBL/GenBank/DDBJ databases">
        <authorList>
            <person name="Amadeo P."/>
            <person name="Zhao Q."/>
            <person name="Wortman J."/>
            <person name="Fraser-Liggett C."/>
            <person name="Carlton J."/>
        </authorList>
    </citation>
    <scope>NUCLEOTIDE SEQUENCE</scope>
    <source>
        <strain evidence="2">G3</strain>
    </source>
</reference>
<organism evidence="2 3">
    <name type="scientific">Trichomonas vaginalis (strain ATCC PRA-98 / G3)</name>
    <dbReference type="NCBI Taxonomy" id="412133"/>
    <lineage>
        <taxon>Eukaryota</taxon>
        <taxon>Metamonada</taxon>
        <taxon>Parabasalia</taxon>
        <taxon>Trichomonadida</taxon>
        <taxon>Trichomonadidae</taxon>
        <taxon>Trichomonas</taxon>
    </lineage>
</organism>
<dbReference type="Gene3D" id="1.25.10.10">
    <property type="entry name" value="Leucine-rich Repeat Variant"/>
    <property type="match status" value="1"/>
</dbReference>
<dbReference type="EMBL" id="DS113263">
    <property type="protein sequence ID" value="EAY14917.1"/>
    <property type="molecule type" value="Genomic_DNA"/>
</dbReference>
<feature type="coiled-coil region" evidence="1">
    <location>
        <begin position="285"/>
        <end position="312"/>
    </location>
</feature>
<dbReference type="GO" id="GO:0006606">
    <property type="term" value="P:protein import into nucleus"/>
    <property type="evidence" value="ECO:0000318"/>
    <property type="project" value="GO_Central"/>
</dbReference>
<dbReference type="RefSeq" id="XP_001327140.1">
    <property type="nucleotide sequence ID" value="XM_001327105.1"/>
</dbReference>
<dbReference type="SMR" id="A2DXG5"/>
<dbReference type="OrthoDB" id="10267799at2759"/>
<name>A2DXG5_TRIV3</name>
<dbReference type="VEuPathDB" id="TrichDB:TVAGG3_0925200"/>
<dbReference type="GO" id="GO:0008139">
    <property type="term" value="F:nuclear localization sequence binding"/>
    <property type="evidence" value="ECO:0000318"/>
    <property type="project" value="GO_Central"/>
</dbReference>
<dbReference type="KEGG" id="tva:4772916"/>
<evidence type="ECO:0000313" key="2">
    <source>
        <dbReference type="EMBL" id="EAY14917.1"/>
    </source>
</evidence>